<dbReference type="CDD" id="cd00038">
    <property type="entry name" value="CAP_ED"/>
    <property type="match status" value="1"/>
</dbReference>
<organism evidence="2 3">
    <name type="scientific">Chitinophaga hostae</name>
    <dbReference type="NCBI Taxonomy" id="2831022"/>
    <lineage>
        <taxon>Bacteria</taxon>
        <taxon>Pseudomonadati</taxon>
        <taxon>Bacteroidota</taxon>
        <taxon>Chitinophagia</taxon>
        <taxon>Chitinophagales</taxon>
        <taxon>Chitinophagaceae</taxon>
        <taxon>Chitinophaga</taxon>
    </lineage>
</organism>
<reference evidence="2 3" key="1">
    <citation type="submission" date="2021-04" db="EMBL/GenBank/DDBJ databases">
        <title>Chitinophaga sp. nov., isolated from the rhizosphere soil.</title>
        <authorList>
            <person name="He S."/>
        </authorList>
    </citation>
    <scope>NUCLEOTIDE SEQUENCE [LARGE SCALE GENOMIC DNA]</scope>
    <source>
        <strain evidence="2 3">2R12</strain>
    </source>
</reference>
<evidence type="ECO:0000259" key="1">
    <source>
        <dbReference type="Pfam" id="PF00027"/>
    </source>
</evidence>
<dbReference type="InterPro" id="IPR018490">
    <property type="entry name" value="cNMP-bd_dom_sf"/>
</dbReference>
<dbReference type="InterPro" id="IPR014710">
    <property type="entry name" value="RmlC-like_jellyroll"/>
</dbReference>
<keyword evidence="3" id="KW-1185">Reference proteome</keyword>
<dbReference type="Pfam" id="PF00027">
    <property type="entry name" value="cNMP_binding"/>
    <property type="match status" value="1"/>
</dbReference>
<proteinExistence type="predicted"/>
<dbReference type="EMBL" id="JAGTXB010000011">
    <property type="protein sequence ID" value="MBS0029899.1"/>
    <property type="molecule type" value="Genomic_DNA"/>
</dbReference>
<sequence length="191" mass="21744">MENELLAFLSKLDVFTGNEIDELGNLLTVKTAKKNTVIVKQGQVCCDCYFVLKGCLRQYVISDGAEKTIAFYTEEQAINFYTSAVQKKPSQSFLISLEDTVLLVGNPEINAGMFARFPKLEQLTRKMMEEYFGQTQDSFAEFMTSSPEERYLNLLTKRPELMQRVSLSHLASYLGITPASLSRIRKRIIKK</sequence>
<gene>
    <name evidence="2" type="ORF">KE626_21425</name>
</gene>
<protein>
    <submittedName>
        <fullName evidence="2">Crp/Fnr family transcriptional regulator</fullName>
    </submittedName>
</protein>
<dbReference type="Gene3D" id="2.60.120.10">
    <property type="entry name" value="Jelly Rolls"/>
    <property type="match status" value="1"/>
</dbReference>
<accession>A0ABS5J3U2</accession>
<evidence type="ECO:0000313" key="2">
    <source>
        <dbReference type="EMBL" id="MBS0029899.1"/>
    </source>
</evidence>
<evidence type="ECO:0000313" key="3">
    <source>
        <dbReference type="Proteomes" id="UP000676386"/>
    </source>
</evidence>
<dbReference type="InterPro" id="IPR000595">
    <property type="entry name" value="cNMP-bd_dom"/>
</dbReference>
<feature type="domain" description="Cyclic nucleotide-binding" evidence="1">
    <location>
        <begin position="30"/>
        <end position="104"/>
    </location>
</feature>
<name>A0ABS5J3U2_9BACT</name>
<dbReference type="Proteomes" id="UP000676386">
    <property type="component" value="Unassembled WGS sequence"/>
</dbReference>
<comment type="caution">
    <text evidence="2">The sequence shown here is derived from an EMBL/GenBank/DDBJ whole genome shotgun (WGS) entry which is preliminary data.</text>
</comment>
<dbReference type="SUPFAM" id="SSF51206">
    <property type="entry name" value="cAMP-binding domain-like"/>
    <property type="match status" value="1"/>
</dbReference>
<dbReference type="RefSeq" id="WP_211975009.1">
    <property type="nucleotide sequence ID" value="NZ_CBFHAM010000023.1"/>
</dbReference>